<proteinExistence type="predicted"/>
<evidence type="ECO:0000313" key="2">
    <source>
        <dbReference type="EMBL" id="KFJ41251.1"/>
    </source>
</evidence>
<sequence>MSVEKNTQQQSSTQDNPAKKTARVDNKYYGVCY</sequence>
<dbReference type="Proteomes" id="UP000028987">
    <property type="component" value="Unassembled WGS sequence"/>
</dbReference>
<feature type="region of interest" description="Disordered" evidence="1">
    <location>
        <begin position="1"/>
        <end position="33"/>
    </location>
</feature>
<reference evidence="2 3" key="1">
    <citation type="submission" date="2014-06" db="EMBL/GenBank/DDBJ databases">
        <authorList>
            <person name="Bishop-Lilly K.A."/>
            <person name="Broomall S.M."/>
            <person name="Chain P.S."/>
            <person name="Chertkov O."/>
            <person name="Coyne S.R."/>
            <person name="Daligault H.E."/>
            <person name="Davenport K.W."/>
            <person name="Erkkila T."/>
            <person name="Frey K.G."/>
            <person name="Gibbons H.S."/>
            <person name="Gu W."/>
            <person name="Jaissle J."/>
            <person name="Johnson S.L."/>
            <person name="Koroleva G.I."/>
            <person name="Ladner J.T."/>
            <person name="Lo C.-C."/>
            <person name="Minogue T.D."/>
            <person name="Munk C."/>
            <person name="Palacios G.F."/>
            <person name="Redden C.L."/>
            <person name="Rosenzweig C.N."/>
            <person name="Scholz M.B."/>
            <person name="Teshima H."/>
            <person name="Xu Y."/>
        </authorList>
    </citation>
    <scope>NUCLEOTIDE SEQUENCE [LARGE SCALE GENOMIC DNA]</scope>
    <source>
        <strain evidence="2 3">FTZ</strain>
    </source>
</reference>
<dbReference type="EMBL" id="JOVO01000009">
    <property type="protein sequence ID" value="KFJ41251.1"/>
    <property type="molecule type" value="Genomic_DNA"/>
</dbReference>
<feature type="compositionally biased region" description="Polar residues" evidence="1">
    <location>
        <begin position="1"/>
        <end position="16"/>
    </location>
</feature>
<evidence type="ECO:0000256" key="1">
    <source>
        <dbReference type="SAM" id="MobiDB-lite"/>
    </source>
</evidence>
<protein>
    <submittedName>
        <fullName evidence="2">Uncharacterized protein</fullName>
    </submittedName>
</protein>
<evidence type="ECO:0000313" key="3">
    <source>
        <dbReference type="Proteomes" id="UP000028987"/>
    </source>
</evidence>
<name>A0AAW3D8T3_FRATU</name>
<dbReference type="AlphaFoldDB" id="A0AAW3D8T3"/>
<comment type="caution">
    <text evidence="2">The sequence shown here is derived from an EMBL/GenBank/DDBJ whole genome shotgun (WGS) entry which is preliminary data.</text>
</comment>
<gene>
    <name evidence="2" type="ORF">DR87_1110</name>
</gene>
<accession>A0AAW3D8T3</accession>
<organism evidence="2 3">
    <name type="scientific">Francisella tularensis</name>
    <dbReference type="NCBI Taxonomy" id="263"/>
    <lineage>
        <taxon>Bacteria</taxon>
        <taxon>Pseudomonadati</taxon>
        <taxon>Pseudomonadota</taxon>
        <taxon>Gammaproteobacteria</taxon>
        <taxon>Thiotrichales</taxon>
        <taxon>Francisellaceae</taxon>
        <taxon>Francisella</taxon>
    </lineage>
</organism>